<dbReference type="EMBL" id="CADCTW010000001">
    <property type="protein sequence ID" value="CAA9295029.1"/>
    <property type="molecule type" value="Genomic_DNA"/>
</dbReference>
<gene>
    <name evidence="2" type="ORF">AVDCRST_MAG68-1780</name>
</gene>
<feature type="non-terminal residue" evidence="2">
    <location>
        <position position="106"/>
    </location>
</feature>
<feature type="compositionally biased region" description="Low complexity" evidence="1">
    <location>
        <begin position="48"/>
        <end position="60"/>
    </location>
</feature>
<accession>A0A6J4K3V0</accession>
<feature type="region of interest" description="Disordered" evidence="1">
    <location>
        <begin position="1"/>
        <end position="93"/>
    </location>
</feature>
<proteinExistence type="predicted"/>
<evidence type="ECO:0000256" key="1">
    <source>
        <dbReference type="SAM" id="MobiDB-lite"/>
    </source>
</evidence>
<name>A0A6J4K3V0_9BACT</name>
<protein>
    <submittedName>
        <fullName evidence="2">Uncharacterized protein</fullName>
    </submittedName>
</protein>
<sequence length="106" mass="10749">CLTADSWIPGESPGACGTWSPPSSTAASACGASGWPGSSTRTGGCSPRGARTSCAAASTSRPRKRGGCASNRTRRGFASTPFPRGGRTTATRSWSISAGRLIRTRA</sequence>
<evidence type="ECO:0000313" key="2">
    <source>
        <dbReference type="EMBL" id="CAA9295029.1"/>
    </source>
</evidence>
<feature type="compositionally biased region" description="Low complexity" evidence="1">
    <location>
        <begin position="18"/>
        <end position="35"/>
    </location>
</feature>
<feature type="non-terminal residue" evidence="2">
    <location>
        <position position="1"/>
    </location>
</feature>
<dbReference type="AlphaFoldDB" id="A0A6J4K3V0"/>
<organism evidence="2">
    <name type="scientific">uncultured Gemmatimonadota bacterium</name>
    <dbReference type="NCBI Taxonomy" id="203437"/>
    <lineage>
        <taxon>Bacteria</taxon>
        <taxon>Pseudomonadati</taxon>
        <taxon>Gemmatimonadota</taxon>
        <taxon>environmental samples</taxon>
    </lineage>
</organism>
<reference evidence="2" key="1">
    <citation type="submission" date="2020-02" db="EMBL/GenBank/DDBJ databases">
        <authorList>
            <person name="Meier V. D."/>
        </authorList>
    </citation>
    <scope>NUCLEOTIDE SEQUENCE</scope>
    <source>
        <strain evidence="2">AVDCRST_MAG68</strain>
    </source>
</reference>